<evidence type="ECO:0000313" key="2">
    <source>
        <dbReference type="Proteomes" id="UP001523216"/>
    </source>
</evidence>
<protein>
    <submittedName>
        <fullName evidence="1">Uncharacterized protein</fullName>
    </submittedName>
</protein>
<evidence type="ECO:0000313" key="1">
    <source>
        <dbReference type="EMBL" id="MCM4079375.1"/>
    </source>
</evidence>
<dbReference type="Proteomes" id="UP001523216">
    <property type="component" value="Unassembled WGS sequence"/>
</dbReference>
<dbReference type="RefSeq" id="WP_251799232.1">
    <property type="nucleotide sequence ID" value="NZ_JAMQOL010000022.1"/>
</dbReference>
<comment type="caution">
    <text evidence="1">The sequence shown here is derived from an EMBL/GenBank/DDBJ whole genome shotgun (WGS) entry which is preliminary data.</text>
</comment>
<keyword evidence="2" id="KW-1185">Reference proteome</keyword>
<reference evidence="1 2" key="1">
    <citation type="submission" date="2022-06" db="EMBL/GenBank/DDBJ databases">
        <title>Actinoplanes abujensis sp. nov., isolated from Nigerian arid soil.</title>
        <authorList>
            <person name="Ding P."/>
        </authorList>
    </citation>
    <scope>NUCLEOTIDE SEQUENCE [LARGE SCALE GENOMIC DNA]</scope>
    <source>
        <strain evidence="2">TRM88002</strain>
    </source>
</reference>
<proteinExistence type="predicted"/>
<organism evidence="1 2">
    <name type="scientific">Paractinoplanes hotanensis</name>
    <dbReference type="NCBI Taxonomy" id="2906497"/>
    <lineage>
        <taxon>Bacteria</taxon>
        <taxon>Bacillati</taxon>
        <taxon>Actinomycetota</taxon>
        <taxon>Actinomycetes</taxon>
        <taxon>Micromonosporales</taxon>
        <taxon>Micromonosporaceae</taxon>
        <taxon>Paractinoplanes</taxon>
    </lineage>
</organism>
<sequence>MSATCALVEFLRAGRPGQVPLRACCVAALLVGGRGGGRGCPPLPADDERVPVAEQAGAS</sequence>
<accession>A0ABT0Y007</accession>
<name>A0ABT0Y007_9ACTN</name>
<dbReference type="EMBL" id="JAMQOL010000022">
    <property type="protein sequence ID" value="MCM4079375.1"/>
    <property type="molecule type" value="Genomic_DNA"/>
</dbReference>
<gene>
    <name evidence="1" type="ORF">LXN57_17510</name>
</gene>